<comment type="caution">
    <text evidence="1">The sequence shown here is derived from an EMBL/GenBank/DDBJ whole genome shotgun (WGS) entry which is preliminary data.</text>
</comment>
<proteinExistence type="predicted"/>
<dbReference type="RefSeq" id="WP_283223913.1">
    <property type="nucleotide sequence ID" value="NZ_JASGBH010000004.1"/>
</dbReference>
<dbReference type="EMBL" id="JASGBH010000004">
    <property type="protein sequence ID" value="MDI9233511.1"/>
    <property type="molecule type" value="Genomic_DNA"/>
</dbReference>
<name>A0ABT6X5V8_9BURK</name>
<organism evidence="1 2">
    <name type="scientific">Limnohabitans lacus</name>
    <dbReference type="NCBI Taxonomy" id="3045173"/>
    <lineage>
        <taxon>Bacteria</taxon>
        <taxon>Pseudomonadati</taxon>
        <taxon>Pseudomonadota</taxon>
        <taxon>Betaproteobacteria</taxon>
        <taxon>Burkholderiales</taxon>
        <taxon>Comamonadaceae</taxon>
        <taxon>Limnohabitans</taxon>
    </lineage>
</organism>
<gene>
    <name evidence="1" type="ORF">QLQ16_06650</name>
</gene>
<dbReference type="Proteomes" id="UP001431902">
    <property type="component" value="Unassembled WGS sequence"/>
</dbReference>
<evidence type="ECO:0000313" key="1">
    <source>
        <dbReference type="EMBL" id="MDI9233511.1"/>
    </source>
</evidence>
<sequence>MNNRLKFSDIVNLIIGEIKYSDSLDKDKAENVLRHLESLKQFELNLSALSLAIMNIRSLAQNGCREDSTIEEKIKSLVEIESLADRMHNVPGFMLEGIESDALYLYRNGIDQNWPTGLIAGQRCISSVFHPNPSAILQDYEELSLSTEEFDLLTIEKD</sequence>
<protein>
    <submittedName>
        <fullName evidence="1">Uncharacterized protein</fullName>
    </submittedName>
</protein>
<accession>A0ABT6X5V8</accession>
<evidence type="ECO:0000313" key="2">
    <source>
        <dbReference type="Proteomes" id="UP001431902"/>
    </source>
</evidence>
<keyword evidence="2" id="KW-1185">Reference proteome</keyword>
<reference evidence="1" key="1">
    <citation type="submission" date="2023-05" db="EMBL/GenBank/DDBJ databases">
        <title>Limnohabitans sp. strain HM2-2 Genome sequencing and assembly.</title>
        <authorList>
            <person name="Jung Y."/>
        </authorList>
    </citation>
    <scope>NUCLEOTIDE SEQUENCE</scope>
    <source>
        <strain evidence="1">HM2-2</strain>
    </source>
</reference>